<sequence length="131" mass="13715">MKVCVDTNVLVRAVVRDDPAQASAAAKVLTDAELIAVALPCLCEFVWVLSRVYGFQTADVAAAIRALLAASNVEINRPAVEAGLAVFEAGGDFADGVIAYEGNWLGGDTFVSFDKKAVALLTTQGQSARLL</sequence>
<comment type="caution">
    <text evidence="2">The sequence shown here is derived from an EMBL/GenBank/DDBJ whole genome shotgun (WGS) entry which is preliminary data.</text>
</comment>
<gene>
    <name evidence="2" type="ORF">ABDB84_10310</name>
</gene>
<dbReference type="PANTHER" id="PTHR39664">
    <property type="match status" value="1"/>
</dbReference>
<dbReference type="InterPro" id="IPR002716">
    <property type="entry name" value="PIN_dom"/>
</dbReference>
<accession>A0ABU9YYN0</accession>
<keyword evidence="3" id="KW-1185">Reference proteome</keyword>
<dbReference type="Pfam" id="PF01850">
    <property type="entry name" value="PIN"/>
    <property type="match status" value="1"/>
</dbReference>
<evidence type="ECO:0000259" key="1">
    <source>
        <dbReference type="Pfam" id="PF01850"/>
    </source>
</evidence>
<dbReference type="Proteomes" id="UP001410394">
    <property type="component" value="Unassembled WGS sequence"/>
</dbReference>
<organism evidence="2 3">
    <name type="scientific">Uliginosibacterium sediminicola</name>
    <dbReference type="NCBI Taxonomy" id="2024550"/>
    <lineage>
        <taxon>Bacteria</taxon>
        <taxon>Pseudomonadati</taxon>
        <taxon>Pseudomonadota</taxon>
        <taxon>Betaproteobacteria</taxon>
        <taxon>Rhodocyclales</taxon>
        <taxon>Zoogloeaceae</taxon>
        <taxon>Uliginosibacterium</taxon>
    </lineage>
</organism>
<protein>
    <submittedName>
        <fullName evidence="2">Type II toxin-antitoxin system VapC family toxin</fullName>
    </submittedName>
</protein>
<feature type="domain" description="PIN" evidence="1">
    <location>
        <begin position="3"/>
        <end position="99"/>
    </location>
</feature>
<dbReference type="EMBL" id="JBDIVE010000004">
    <property type="protein sequence ID" value="MEN3068874.1"/>
    <property type="molecule type" value="Genomic_DNA"/>
</dbReference>
<proteinExistence type="predicted"/>
<dbReference type="InterPro" id="IPR029060">
    <property type="entry name" value="PIN-like_dom_sf"/>
</dbReference>
<reference evidence="2 3" key="1">
    <citation type="journal article" date="2018" name="Int. J. Syst. Evol. Microbiol.">
        <title>Uliginosibacterium sediminicola sp. nov., isolated from freshwater sediment.</title>
        <authorList>
            <person name="Hwang W.M."/>
            <person name="Kim S.M."/>
            <person name="Kang K."/>
            <person name="Ahn T.Y."/>
        </authorList>
    </citation>
    <scope>NUCLEOTIDE SEQUENCE [LARGE SCALE GENOMIC DNA]</scope>
    <source>
        <strain evidence="2 3">M1-21</strain>
    </source>
</reference>
<name>A0ABU9YYN0_9RHOO</name>
<evidence type="ECO:0000313" key="3">
    <source>
        <dbReference type="Proteomes" id="UP001410394"/>
    </source>
</evidence>
<dbReference type="Gene3D" id="3.40.50.1010">
    <property type="entry name" value="5'-nuclease"/>
    <property type="match status" value="1"/>
</dbReference>
<dbReference type="CDD" id="cd18683">
    <property type="entry name" value="PIN_VapC-like"/>
    <property type="match status" value="1"/>
</dbReference>
<dbReference type="SUPFAM" id="SSF88723">
    <property type="entry name" value="PIN domain-like"/>
    <property type="match status" value="1"/>
</dbReference>
<dbReference type="PANTHER" id="PTHR39664:SF2">
    <property type="entry name" value="NUCLEIC ACID-BINDING PROTEIN, CONTAINING PIN DOMAIN-RELATED"/>
    <property type="match status" value="1"/>
</dbReference>
<evidence type="ECO:0000313" key="2">
    <source>
        <dbReference type="EMBL" id="MEN3068874.1"/>
    </source>
</evidence>